<feature type="compositionally biased region" description="Polar residues" evidence="1">
    <location>
        <begin position="270"/>
        <end position="281"/>
    </location>
</feature>
<organism evidence="2 3">
    <name type="scientific">Trametes coccinea (strain BRFM310)</name>
    <name type="common">Pycnoporus coccineus</name>
    <dbReference type="NCBI Taxonomy" id="1353009"/>
    <lineage>
        <taxon>Eukaryota</taxon>
        <taxon>Fungi</taxon>
        <taxon>Dikarya</taxon>
        <taxon>Basidiomycota</taxon>
        <taxon>Agaricomycotina</taxon>
        <taxon>Agaricomycetes</taxon>
        <taxon>Polyporales</taxon>
        <taxon>Polyporaceae</taxon>
        <taxon>Trametes</taxon>
    </lineage>
</organism>
<reference evidence="2 3" key="1">
    <citation type="journal article" date="2015" name="Biotechnol. Biofuels">
        <title>Enhanced degradation of softwood versus hardwood by the white-rot fungus Pycnoporus coccineus.</title>
        <authorList>
            <person name="Couturier M."/>
            <person name="Navarro D."/>
            <person name="Chevret D."/>
            <person name="Henrissat B."/>
            <person name="Piumi F."/>
            <person name="Ruiz-Duenas F.J."/>
            <person name="Martinez A.T."/>
            <person name="Grigoriev I.V."/>
            <person name="Riley R."/>
            <person name="Lipzen A."/>
            <person name="Berrin J.G."/>
            <person name="Master E.R."/>
            <person name="Rosso M.N."/>
        </authorList>
    </citation>
    <scope>NUCLEOTIDE SEQUENCE [LARGE SCALE GENOMIC DNA]</scope>
    <source>
        <strain evidence="2 3">BRFM310</strain>
    </source>
</reference>
<dbReference type="EMBL" id="KZ084155">
    <property type="protein sequence ID" value="OSC97195.1"/>
    <property type="molecule type" value="Genomic_DNA"/>
</dbReference>
<feature type="region of interest" description="Disordered" evidence="1">
    <location>
        <begin position="220"/>
        <end position="284"/>
    </location>
</feature>
<dbReference type="AlphaFoldDB" id="A0A1Y2I7U6"/>
<accession>A0A1Y2I7U6</accession>
<protein>
    <submittedName>
        <fullName evidence="2">Uncharacterized protein</fullName>
    </submittedName>
</protein>
<name>A0A1Y2I7U6_TRAC3</name>
<evidence type="ECO:0000313" key="3">
    <source>
        <dbReference type="Proteomes" id="UP000193067"/>
    </source>
</evidence>
<sequence>MSTALPQAPPVHTSTRRRRAVFSTTTQLGLVALPPSARSSCDRSGGDYIMSSFSRVIARPKANAKQPALGVVVAEPSCFNGHAQSADPSHLSPGMDLPLMKQTSSIVQDGDCQHQSWDRSNYAGDFVKPFPRLFTLARTASLRSMPSLCSDDSFTDSLRSSSPVSPHSPLPTACSTMAVLGSAGHLSSFEEEYDRPEAHVDFVRRKLAENWYLRRQARMRDGNSRETNTKKDSNVSEARIAPGPGYQCMPSAIPAHTYTQTYSGGAAASSPRSTSRLSQRVRTPPPLNVAAIKAHAMLAKMLGQQYDVEIGDVDGSVLTDSGNEADNEGEHSSPDESTLESRKAAEFCNAQSTGLLPSAGRAAALESSRPKAQSQTKMSYAAVLATSSRAAYSTK</sequence>
<evidence type="ECO:0000313" key="2">
    <source>
        <dbReference type="EMBL" id="OSC97195.1"/>
    </source>
</evidence>
<feature type="region of interest" description="Disordered" evidence="1">
    <location>
        <begin position="314"/>
        <end position="343"/>
    </location>
</feature>
<feature type="compositionally biased region" description="Basic and acidic residues" evidence="1">
    <location>
        <begin position="328"/>
        <end position="343"/>
    </location>
</feature>
<dbReference type="Proteomes" id="UP000193067">
    <property type="component" value="Unassembled WGS sequence"/>
</dbReference>
<keyword evidence="3" id="KW-1185">Reference proteome</keyword>
<feature type="compositionally biased region" description="Basic and acidic residues" evidence="1">
    <location>
        <begin position="220"/>
        <end position="234"/>
    </location>
</feature>
<gene>
    <name evidence="2" type="ORF">PYCCODRAFT_1462030</name>
</gene>
<feature type="region of interest" description="Disordered" evidence="1">
    <location>
        <begin position="359"/>
        <end position="378"/>
    </location>
</feature>
<evidence type="ECO:0000256" key="1">
    <source>
        <dbReference type="SAM" id="MobiDB-lite"/>
    </source>
</evidence>
<proteinExistence type="predicted"/>
<dbReference type="OrthoDB" id="2753508at2759"/>